<protein>
    <submittedName>
        <fullName evidence="2">Uncharacterized protein</fullName>
    </submittedName>
</protein>
<feature type="compositionally biased region" description="Basic residues" evidence="1">
    <location>
        <begin position="15"/>
        <end position="28"/>
    </location>
</feature>
<dbReference type="Proteomes" id="UP000324832">
    <property type="component" value="Unassembled WGS sequence"/>
</dbReference>
<accession>A0A5E4R0P0</accession>
<sequence length="72" mass="8213">MMTGDLILNLSRVEHSHHNHHAPTHRTHFHSDSRSQARAELSHRHNSTPDTGLHGDHANKLYVYLFTVALSN</sequence>
<keyword evidence="3" id="KW-1185">Reference proteome</keyword>
<name>A0A5E4R0P0_9NEOP</name>
<proteinExistence type="predicted"/>
<feature type="region of interest" description="Disordered" evidence="1">
    <location>
        <begin position="1"/>
        <end position="55"/>
    </location>
</feature>
<evidence type="ECO:0000313" key="3">
    <source>
        <dbReference type="Proteomes" id="UP000324832"/>
    </source>
</evidence>
<evidence type="ECO:0000256" key="1">
    <source>
        <dbReference type="SAM" id="MobiDB-lite"/>
    </source>
</evidence>
<gene>
    <name evidence="2" type="ORF">LSINAPIS_LOCUS13483</name>
</gene>
<feature type="compositionally biased region" description="Basic and acidic residues" evidence="1">
    <location>
        <begin position="29"/>
        <end position="43"/>
    </location>
</feature>
<evidence type="ECO:0000313" key="2">
    <source>
        <dbReference type="EMBL" id="VVD03498.1"/>
    </source>
</evidence>
<dbReference type="EMBL" id="FZQP02006776">
    <property type="protein sequence ID" value="VVD03498.1"/>
    <property type="molecule type" value="Genomic_DNA"/>
</dbReference>
<organism evidence="2 3">
    <name type="scientific">Leptidea sinapis</name>
    <dbReference type="NCBI Taxonomy" id="189913"/>
    <lineage>
        <taxon>Eukaryota</taxon>
        <taxon>Metazoa</taxon>
        <taxon>Ecdysozoa</taxon>
        <taxon>Arthropoda</taxon>
        <taxon>Hexapoda</taxon>
        <taxon>Insecta</taxon>
        <taxon>Pterygota</taxon>
        <taxon>Neoptera</taxon>
        <taxon>Endopterygota</taxon>
        <taxon>Lepidoptera</taxon>
        <taxon>Glossata</taxon>
        <taxon>Ditrysia</taxon>
        <taxon>Papilionoidea</taxon>
        <taxon>Pieridae</taxon>
        <taxon>Dismorphiinae</taxon>
        <taxon>Leptidea</taxon>
    </lineage>
</organism>
<dbReference type="AlphaFoldDB" id="A0A5E4R0P0"/>
<reference evidence="2 3" key="1">
    <citation type="submission" date="2017-07" db="EMBL/GenBank/DDBJ databases">
        <authorList>
            <person name="Talla V."/>
            <person name="Backstrom N."/>
        </authorList>
    </citation>
    <scope>NUCLEOTIDE SEQUENCE [LARGE SCALE GENOMIC DNA]</scope>
</reference>